<dbReference type="PROSITE" id="PS50977">
    <property type="entry name" value="HTH_TETR_2"/>
    <property type="match status" value="1"/>
</dbReference>
<dbReference type="InterPro" id="IPR004111">
    <property type="entry name" value="Repressor_TetR_C"/>
</dbReference>
<evidence type="ECO:0000313" key="7">
    <source>
        <dbReference type="Proteomes" id="UP000295705"/>
    </source>
</evidence>
<dbReference type="RefSeq" id="WP_133827598.1">
    <property type="nucleotide sequence ID" value="NZ_BAABHR010000022.1"/>
</dbReference>
<protein>
    <submittedName>
        <fullName evidence="6">TetR family transcriptional regulator</fullName>
    </submittedName>
</protein>
<dbReference type="SUPFAM" id="SSF46689">
    <property type="entry name" value="Homeodomain-like"/>
    <property type="match status" value="1"/>
</dbReference>
<reference evidence="6 7" key="1">
    <citation type="submission" date="2019-03" db="EMBL/GenBank/DDBJ databases">
        <title>Genomic Encyclopedia of Type Strains, Phase IV (KMG-IV): sequencing the most valuable type-strain genomes for metagenomic binning, comparative biology and taxonomic classification.</title>
        <authorList>
            <person name="Goeker M."/>
        </authorList>
    </citation>
    <scope>NUCLEOTIDE SEQUENCE [LARGE SCALE GENOMIC DNA]</scope>
    <source>
        <strain evidence="6 7">DSM 45775</strain>
    </source>
</reference>
<dbReference type="OrthoDB" id="329481at2"/>
<gene>
    <name evidence="6" type="ORF">EV188_104557</name>
</gene>
<evidence type="ECO:0000259" key="5">
    <source>
        <dbReference type="PROSITE" id="PS50977"/>
    </source>
</evidence>
<dbReference type="Proteomes" id="UP000295705">
    <property type="component" value="Unassembled WGS sequence"/>
</dbReference>
<evidence type="ECO:0000256" key="1">
    <source>
        <dbReference type="ARBA" id="ARBA00023015"/>
    </source>
</evidence>
<evidence type="ECO:0000256" key="3">
    <source>
        <dbReference type="ARBA" id="ARBA00023163"/>
    </source>
</evidence>
<dbReference type="AlphaFoldDB" id="A0A4R6VEE2"/>
<organism evidence="6 7">
    <name type="scientific">Actinomycetospora succinea</name>
    <dbReference type="NCBI Taxonomy" id="663603"/>
    <lineage>
        <taxon>Bacteria</taxon>
        <taxon>Bacillati</taxon>
        <taxon>Actinomycetota</taxon>
        <taxon>Actinomycetes</taxon>
        <taxon>Pseudonocardiales</taxon>
        <taxon>Pseudonocardiaceae</taxon>
        <taxon>Actinomycetospora</taxon>
    </lineage>
</organism>
<evidence type="ECO:0000256" key="4">
    <source>
        <dbReference type="PROSITE-ProRule" id="PRU00335"/>
    </source>
</evidence>
<sequence>MPERAPVTRDQWAARIAALDAPRRATRARKPPITVERIVEAAFGLVAAEGYDALTMRRVATALETGPASLYAHVRDKAELDDLLIGELCAQVTLPEADPVRWREQFLDVCRQLRDQYLRYPGISGAALSTAPHGLDALRLNEGLLAILLAGGVAPRSAAWAIDAAFLYVGAYSLEASLRRHADASTDQRLLDRDEVVARFRMLPADRFPNVVAHADELAAGEGHERFDFTLELLLAGLDR</sequence>
<comment type="caution">
    <text evidence="6">The sequence shown here is derived from an EMBL/GenBank/DDBJ whole genome shotgun (WGS) entry which is preliminary data.</text>
</comment>
<dbReference type="PANTHER" id="PTHR30055:SF151">
    <property type="entry name" value="TRANSCRIPTIONAL REGULATORY PROTEIN"/>
    <property type="match status" value="1"/>
</dbReference>
<keyword evidence="2 4" id="KW-0238">DNA-binding</keyword>
<dbReference type="InterPro" id="IPR036271">
    <property type="entry name" value="Tet_transcr_reg_TetR-rel_C_sf"/>
</dbReference>
<keyword evidence="7" id="KW-1185">Reference proteome</keyword>
<dbReference type="InterPro" id="IPR001647">
    <property type="entry name" value="HTH_TetR"/>
</dbReference>
<proteinExistence type="predicted"/>
<dbReference type="EMBL" id="SNYO01000004">
    <property type="protein sequence ID" value="TDQ58810.1"/>
    <property type="molecule type" value="Genomic_DNA"/>
</dbReference>
<name>A0A4R6VEE2_9PSEU</name>
<dbReference type="PANTHER" id="PTHR30055">
    <property type="entry name" value="HTH-TYPE TRANSCRIPTIONAL REGULATOR RUTR"/>
    <property type="match status" value="1"/>
</dbReference>
<feature type="DNA-binding region" description="H-T-H motif" evidence="4">
    <location>
        <begin position="55"/>
        <end position="74"/>
    </location>
</feature>
<evidence type="ECO:0000313" key="6">
    <source>
        <dbReference type="EMBL" id="TDQ58810.1"/>
    </source>
</evidence>
<dbReference type="GO" id="GO:0003700">
    <property type="term" value="F:DNA-binding transcription factor activity"/>
    <property type="evidence" value="ECO:0007669"/>
    <property type="project" value="TreeGrafter"/>
</dbReference>
<feature type="domain" description="HTH tetR-type" evidence="5">
    <location>
        <begin position="32"/>
        <end position="92"/>
    </location>
</feature>
<dbReference type="GO" id="GO:0045892">
    <property type="term" value="P:negative regulation of DNA-templated transcription"/>
    <property type="evidence" value="ECO:0007669"/>
    <property type="project" value="InterPro"/>
</dbReference>
<keyword evidence="3" id="KW-0804">Transcription</keyword>
<dbReference type="Pfam" id="PF00440">
    <property type="entry name" value="TetR_N"/>
    <property type="match status" value="1"/>
</dbReference>
<dbReference type="Gene3D" id="1.10.357.10">
    <property type="entry name" value="Tetracycline Repressor, domain 2"/>
    <property type="match status" value="1"/>
</dbReference>
<keyword evidence="1" id="KW-0805">Transcription regulation</keyword>
<dbReference type="GO" id="GO:0000976">
    <property type="term" value="F:transcription cis-regulatory region binding"/>
    <property type="evidence" value="ECO:0007669"/>
    <property type="project" value="TreeGrafter"/>
</dbReference>
<dbReference type="InterPro" id="IPR050109">
    <property type="entry name" value="HTH-type_TetR-like_transc_reg"/>
</dbReference>
<accession>A0A4R6VEE2</accession>
<dbReference type="InterPro" id="IPR009057">
    <property type="entry name" value="Homeodomain-like_sf"/>
</dbReference>
<evidence type="ECO:0000256" key="2">
    <source>
        <dbReference type="ARBA" id="ARBA00023125"/>
    </source>
</evidence>
<dbReference type="SUPFAM" id="SSF48498">
    <property type="entry name" value="Tetracyclin repressor-like, C-terminal domain"/>
    <property type="match status" value="1"/>
</dbReference>
<dbReference type="Pfam" id="PF02909">
    <property type="entry name" value="TetR_C_1"/>
    <property type="match status" value="1"/>
</dbReference>